<dbReference type="InterPro" id="IPR011701">
    <property type="entry name" value="MFS"/>
</dbReference>
<protein>
    <recommendedName>
        <fullName evidence="8">Major facilitator superfamily (MFS) profile domain-containing protein</fullName>
    </recommendedName>
</protein>
<comment type="similarity">
    <text evidence="6">Belongs to the major facilitator superfamily. Spinster (TC 2.A.1.49) family.</text>
</comment>
<dbReference type="EMBL" id="CATQJL010000001">
    <property type="protein sequence ID" value="CAJ0588775.1"/>
    <property type="molecule type" value="Genomic_DNA"/>
</dbReference>
<feature type="transmembrane region" description="Helical" evidence="7">
    <location>
        <begin position="161"/>
        <end position="181"/>
    </location>
</feature>
<feature type="transmembrane region" description="Helical" evidence="7">
    <location>
        <begin position="201"/>
        <end position="223"/>
    </location>
</feature>
<dbReference type="GO" id="GO:0016020">
    <property type="term" value="C:membrane"/>
    <property type="evidence" value="ECO:0007669"/>
    <property type="project" value="UniProtKB-SubCell"/>
</dbReference>
<proteinExistence type="inferred from homology"/>
<gene>
    <name evidence="9" type="ORF">CYNAS_LOCUS758</name>
</gene>
<feature type="transmembrane region" description="Helical" evidence="7">
    <location>
        <begin position="379"/>
        <end position="399"/>
    </location>
</feature>
<organism evidence="9 10">
    <name type="scientific">Cylicocyclus nassatus</name>
    <name type="common">Nematode worm</name>
    <dbReference type="NCBI Taxonomy" id="53992"/>
    <lineage>
        <taxon>Eukaryota</taxon>
        <taxon>Metazoa</taxon>
        <taxon>Ecdysozoa</taxon>
        <taxon>Nematoda</taxon>
        <taxon>Chromadorea</taxon>
        <taxon>Rhabditida</taxon>
        <taxon>Rhabditina</taxon>
        <taxon>Rhabditomorpha</taxon>
        <taxon>Strongyloidea</taxon>
        <taxon>Strongylidae</taxon>
        <taxon>Cylicocyclus</taxon>
    </lineage>
</organism>
<dbReference type="PANTHER" id="PTHR23505:SF88">
    <property type="entry name" value="MAJOR FACILITATOR SUPERFAMILY (MFS) PROFILE DOMAIN-CONTAINING PROTEIN"/>
    <property type="match status" value="1"/>
</dbReference>
<dbReference type="AlphaFoldDB" id="A0AA36GJG5"/>
<keyword evidence="4 7" id="KW-1133">Transmembrane helix</keyword>
<evidence type="ECO:0000256" key="7">
    <source>
        <dbReference type="SAM" id="Phobius"/>
    </source>
</evidence>
<accession>A0AA36GJG5</accession>
<keyword evidence="5 7" id="KW-0472">Membrane</keyword>
<evidence type="ECO:0000256" key="1">
    <source>
        <dbReference type="ARBA" id="ARBA00004141"/>
    </source>
</evidence>
<evidence type="ECO:0000259" key="8">
    <source>
        <dbReference type="PROSITE" id="PS50850"/>
    </source>
</evidence>
<evidence type="ECO:0000256" key="3">
    <source>
        <dbReference type="ARBA" id="ARBA00022692"/>
    </source>
</evidence>
<evidence type="ECO:0000313" key="9">
    <source>
        <dbReference type="EMBL" id="CAJ0588775.1"/>
    </source>
</evidence>
<feature type="transmembrane region" description="Helical" evidence="7">
    <location>
        <begin position="284"/>
        <end position="307"/>
    </location>
</feature>
<evidence type="ECO:0000256" key="5">
    <source>
        <dbReference type="ARBA" id="ARBA00023136"/>
    </source>
</evidence>
<feature type="transmembrane region" description="Helical" evidence="7">
    <location>
        <begin position="68"/>
        <end position="85"/>
    </location>
</feature>
<evidence type="ECO:0000313" key="10">
    <source>
        <dbReference type="Proteomes" id="UP001176961"/>
    </source>
</evidence>
<keyword evidence="2" id="KW-0813">Transport</keyword>
<dbReference type="GO" id="GO:0022857">
    <property type="term" value="F:transmembrane transporter activity"/>
    <property type="evidence" value="ECO:0007669"/>
    <property type="project" value="InterPro"/>
</dbReference>
<comment type="caution">
    <text evidence="9">The sequence shown here is derived from an EMBL/GenBank/DDBJ whole genome shotgun (WGS) entry which is preliminary data.</text>
</comment>
<name>A0AA36GJG5_CYLNA</name>
<sequence length="556" mass="61172">MEFFASLRSQIMDFFARLRQRIADFIANIEKMISTKNSHSENGYVDTNSLSGKISSEKKTSSEFRNPRVILSVSILFCINLLNYMDRYTIAGVLTNIQTFYKIDDAQAGLLQTVFFIFFMFCSPVCGFLGDRYNRKWIMIVGIAVWVGAVFGSTLVPADKFWLFLLLRGIVGVGEASYAVISPSIIADMFTGQNRSRMLMIFYFAIPFGSGLGFIVGSTVAAWTGHWSWGVRVTGVLGILCLVMIILFIQEPERGAAEREKGEIAAEVVNTSYLDDIKALATNLTYVFSTAGYTAIVFVVGTLTWWAPTAIEHNEAYKQGLNSTGLLDPDSKAQINLIFGVITCVGGIAGVALGSSLSMFLRSGYGPFRFVQTVRSDPIICGAGALIGLPTLFFSLRMIPTSMPATYILMFITITATCFNWATNVDMLMAVVIPSRRNAANSWQILLSHMFGDASGPYIIGMISDAIRGDDSSPYGHYHSLVISFYLPNALLLVSAVLFFVSAYTFVKDNNKFKEYMGVAGTSSDKNMDGDLSLATGRDNRAFSVTDREEAETTKI</sequence>
<feature type="transmembrane region" description="Helical" evidence="7">
    <location>
        <begin position="483"/>
        <end position="507"/>
    </location>
</feature>
<dbReference type="SUPFAM" id="SSF103473">
    <property type="entry name" value="MFS general substrate transporter"/>
    <property type="match status" value="1"/>
</dbReference>
<evidence type="ECO:0000256" key="4">
    <source>
        <dbReference type="ARBA" id="ARBA00022989"/>
    </source>
</evidence>
<dbReference type="InterPro" id="IPR036259">
    <property type="entry name" value="MFS_trans_sf"/>
</dbReference>
<reference evidence="9" key="1">
    <citation type="submission" date="2023-07" db="EMBL/GenBank/DDBJ databases">
        <authorList>
            <consortium name="CYATHOMIX"/>
        </authorList>
    </citation>
    <scope>NUCLEOTIDE SEQUENCE</scope>
    <source>
        <strain evidence="9">N/A</strain>
    </source>
</reference>
<feature type="transmembrane region" description="Helical" evidence="7">
    <location>
        <begin position="337"/>
        <end position="358"/>
    </location>
</feature>
<evidence type="ECO:0000256" key="2">
    <source>
        <dbReference type="ARBA" id="ARBA00022448"/>
    </source>
</evidence>
<feature type="transmembrane region" description="Helical" evidence="7">
    <location>
        <begin position="137"/>
        <end position="155"/>
    </location>
</feature>
<dbReference type="PANTHER" id="PTHR23505">
    <property type="entry name" value="SPINSTER"/>
    <property type="match status" value="1"/>
</dbReference>
<dbReference type="Proteomes" id="UP001176961">
    <property type="component" value="Unassembled WGS sequence"/>
</dbReference>
<dbReference type="Gene3D" id="1.20.1250.20">
    <property type="entry name" value="MFS general substrate transporter like domains"/>
    <property type="match status" value="1"/>
</dbReference>
<dbReference type="Pfam" id="PF07690">
    <property type="entry name" value="MFS_1"/>
    <property type="match status" value="1"/>
</dbReference>
<evidence type="ECO:0000256" key="6">
    <source>
        <dbReference type="ARBA" id="ARBA00024338"/>
    </source>
</evidence>
<feature type="transmembrane region" description="Helical" evidence="7">
    <location>
        <begin position="110"/>
        <end position="130"/>
    </location>
</feature>
<dbReference type="CDD" id="cd17328">
    <property type="entry name" value="MFS_spinster_like"/>
    <property type="match status" value="1"/>
</dbReference>
<dbReference type="PROSITE" id="PS50850">
    <property type="entry name" value="MFS"/>
    <property type="match status" value="1"/>
</dbReference>
<dbReference type="InterPro" id="IPR044770">
    <property type="entry name" value="MFS_spinster-like"/>
</dbReference>
<feature type="domain" description="Major facilitator superfamily (MFS) profile" evidence="8">
    <location>
        <begin position="72"/>
        <end position="507"/>
    </location>
</feature>
<feature type="transmembrane region" description="Helical" evidence="7">
    <location>
        <begin position="229"/>
        <end position="249"/>
    </location>
</feature>
<comment type="subcellular location">
    <subcellularLocation>
        <location evidence="1">Membrane</location>
        <topology evidence="1">Multi-pass membrane protein</topology>
    </subcellularLocation>
</comment>
<keyword evidence="3 7" id="KW-0812">Transmembrane</keyword>
<feature type="transmembrane region" description="Helical" evidence="7">
    <location>
        <begin position="405"/>
        <end position="433"/>
    </location>
</feature>
<dbReference type="InterPro" id="IPR020846">
    <property type="entry name" value="MFS_dom"/>
</dbReference>
<feature type="transmembrane region" description="Helical" evidence="7">
    <location>
        <begin position="445"/>
        <end position="463"/>
    </location>
</feature>
<keyword evidence="10" id="KW-1185">Reference proteome</keyword>